<proteinExistence type="inferred from homology"/>
<feature type="binding site" evidence="6">
    <location>
        <position position="211"/>
    </location>
    <ligand>
        <name>a divalent metal cation</name>
        <dbReference type="ChEBI" id="CHEBI:60240"/>
        <label>2</label>
        <note>catalytic</note>
    </ligand>
</feature>
<feature type="binding site" evidence="6">
    <location>
        <position position="114"/>
    </location>
    <ligand>
        <name>a divalent metal cation</name>
        <dbReference type="ChEBI" id="CHEBI:60240"/>
        <label>1</label>
    </ligand>
</feature>
<evidence type="ECO:0000256" key="1">
    <source>
        <dbReference type="ARBA" id="ARBA00002521"/>
    </source>
</evidence>
<evidence type="ECO:0000259" key="8">
    <source>
        <dbReference type="Pfam" id="PF00557"/>
    </source>
</evidence>
<evidence type="ECO:0000256" key="5">
    <source>
        <dbReference type="ARBA" id="ARBA00022801"/>
    </source>
</evidence>
<feature type="binding site" evidence="6">
    <location>
        <position position="242"/>
    </location>
    <ligand>
        <name>a divalent metal cation</name>
        <dbReference type="ChEBI" id="CHEBI:60240"/>
        <label>1</label>
    </ligand>
</feature>
<dbReference type="Proteomes" id="UP000237846">
    <property type="component" value="Unassembled WGS sequence"/>
</dbReference>
<feature type="binding site" evidence="6">
    <location>
        <position position="242"/>
    </location>
    <ligand>
        <name>a divalent metal cation</name>
        <dbReference type="ChEBI" id="CHEBI:60240"/>
        <label>2</label>
        <note>catalytic</note>
    </ligand>
</feature>
<keyword evidence="4 6" id="KW-0479">Metal-binding</keyword>
<dbReference type="CDD" id="cd01086">
    <property type="entry name" value="MetAP1"/>
    <property type="match status" value="1"/>
</dbReference>
<dbReference type="GO" id="GO:0005829">
    <property type="term" value="C:cytosol"/>
    <property type="evidence" value="ECO:0007669"/>
    <property type="project" value="TreeGrafter"/>
</dbReference>
<keyword evidence="5 6" id="KW-0378">Hydrolase</keyword>
<dbReference type="RefSeq" id="WP_425428064.1">
    <property type="nucleotide sequence ID" value="NZ_PVZC01000003.1"/>
</dbReference>
<evidence type="ECO:0000256" key="3">
    <source>
        <dbReference type="ARBA" id="ARBA00022670"/>
    </source>
</evidence>
<keyword evidence="3 6" id="KW-0645">Protease</keyword>
<dbReference type="PANTHER" id="PTHR43330:SF27">
    <property type="entry name" value="METHIONINE AMINOPEPTIDASE"/>
    <property type="match status" value="1"/>
</dbReference>
<evidence type="ECO:0000256" key="7">
    <source>
        <dbReference type="RuleBase" id="RU003653"/>
    </source>
</evidence>
<dbReference type="NCBIfam" id="TIGR00500">
    <property type="entry name" value="met_pdase_I"/>
    <property type="match status" value="1"/>
</dbReference>
<dbReference type="EMBL" id="PVZC01000003">
    <property type="protein sequence ID" value="PRX99998.1"/>
    <property type="molecule type" value="Genomic_DNA"/>
</dbReference>
<dbReference type="SUPFAM" id="SSF55920">
    <property type="entry name" value="Creatinase/aminopeptidase"/>
    <property type="match status" value="1"/>
</dbReference>
<dbReference type="GO" id="GO:0006508">
    <property type="term" value="P:proteolysis"/>
    <property type="evidence" value="ECO:0007669"/>
    <property type="project" value="UniProtKB-KW"/>
</dbReference>
<comment type="caution">
    <text evidence="9">The sequence shown here is derived from an EMBL/GenBank/DDBJ whole genome shotgun (WGS) entry which is preliminary data.</text>
</comment>
<keyword evidence="2 6" id="KW-0031">Aminopeptidase</keyword>
<dbReference type="GO" id="GO:0070006">
    <property type="term" value="F:metalloaminopeptidase activity"/>
    <property type="evidence" value="ECO:0007669"/>
    <property type="project" value="UniProtKB-UniRule"/>
</dbReference>
<dbReference type="PANTHER" id="PTHR43330">
    <property type="entry name" value="METHIONINE AMINOPEPTIDASE"/>
    <property type="match status" value="1"/>
</dbReference>
<dbReference type="HAMAP" id="MF_01974">
    <property type="entry name" value="MetAP_1"/>
    <property type="match status" value="1"/>
</dbReference>
<evidence type="ECO:0000313" key="9">
    <source>
        <dbReference type="EMBL" id="PRX99998.1"/>
    </source>
</evidence>
<comment type="cofactor">
    <cofactor evidence="6">
        <name>Co(2+)</name>
        <dbReference type="ChEBI" id="CHEBI:48828"/>
    </cofactor>
    <cofactor evidence="6">
        <name>Zn(2+)</name>
        <dbReference type="ChEBI" id="CHEBI:29105"/>
    </cofactor>
    <cofactor evidence="6">
        <name>Mn(2+)</name>
        <dbReference type="ChEBI" id="CHEBI:29035"/>
    </cofactor>
    <cofactor evidence="6">
        <name>Fe(2+)</name>
        <dbReference type="ChEBI" id="CHEBI:29033"/>
    </cofactor>
    <text evidence="6">Binds 2 divalent metal cations per subunit. Has a high-affinity and a low affinity metal-binding site. The true nature of the physiological cofactor is under debate. The enzyme is active with cobalt, zinc, manganese or divalent iron ions. Most likely, methionine aminopeptidases function as mononuclear Fe(2+)-metalloproteases under physiological conditions, and the catalytically relevant metal-binding site has been assigned to the histidine-containing high-affinity site.</text>
</comment>
<dbReference type="InterPro" id="IPR001714">
    <property type="entry name" value="Pept_M24_MAP"/>
</dbReference>
<gene>
    <name evidence="6" type="primary">map</name>
    <name evidence="9" type="ORF">CLV72_103609</name>
</gene>
<protein>
    <recommendedName>
        <fullName evidence="6 7">Methionine aminopeptidase</fullName>
        <shortName evidence="6">MAP</shortName>
        <shortName evidence="6">MetAP</shortName>
        <ecNumber evidence="6 7">3.4.11.18</ecNumber>
    </recommendedName>
    <alternativeName>
        <fullName evidence="6">Peptidase M</fullName>
    </alternativeName>
</protein>
<comment type="similarity">
    <text evidence="6">Belongs to the peptidase M24A family. Methionine aminopeptidase type 1 subfamily.</text>
</comment>
<comment type="subunit">
    <text evidence="6">Monomer.</text>
</comment>
<feature type="binding site" evidence="6">
    <location>
        <position position="85"/>
    </location>
    <ligand>
        <name>substrate</name>
    </ligand>
</feature>
<organism evidence="9 10">
    <name type="scientific">Allonocardiopsis opalescens</name>
    <dbReference type="NCBI Taxonomy" id="1144618"/>
    <lineage>
        <taxon>Bacteria</taxon>
        <taxon>Bacillati</taxon>
        <taxon>Actinomycetota</taxon>
        <taxon>Actinomycetes</taxon>
        <taxon>Streptosporangiales</taxon>
        <taxon>Allonocardiopsis</taxon>
    </lineage>
</organism>
<dbReference type="EC" id="3.4.11.18" evidence="6 7"/>
<dbReference type="Pfam" id="PF00557">
    <property type="entry name" value="Peptidase_M24"/>
    <property type="match status" value="1"/>
</dbReference>
<evidence type="ECO:0000256" key="2">
    <source>
        <dbReference type="ARBA" id="ARBA00022438"/>
    </source>
</evidence>
<dbReference type="PRINTS" id="PR00599">
    <property type="entry name" value="MAPEPTIDASE"/>
</dbReference>
<accession>A0A2T0Q877</accession>
<dbReference type="AlphaFoldDB" id="A0A2T0Q877"/>
<feature type="binding site" evidence="6">
    <location>
        <position position="103"/>
    </location>
    <ligand>
        <name>a divalent metal cation</name>
        <dbReference type="ChEBI" id="CHEBI:60240"/>
        <label>1</label>
    </ligand>
</feature>
<evidence type="ECO:0000256" key="6">
    <source>
        <dbReference type="HAMAP-Rule" id="MF_01974"/>
    </source>
</evidence>
<feature type="binding site" evidence="6">
    <location>
        <position position="185"/>
    </location>
    <ligand>
        <name>substrate</name>
    </ligand>
</feature>
<evidence type="ECO:0000313" key="10">
    <source>
        <dbReference type="Proteomes" id="UP000237846"/>
    </source>
</evidence>
<dbReference type="InterPro" id="IPR000994">
    <property type="entry name" value="Pept_M24"/>
</dbReference>
<name>A0A2T0Q877_9ACTN</name>
<comment type="catalytic activity">
    <reaction evidence="6 7">
        <text>Release of N-terminal amino acids, preferentially methionine, from peptides and arylamides.</text>
        <dbReference type="EC" id="3.4.11.18"/>
    </reaction>
</comment>
<comment type="function">
    <text evidence="1 6">Removes the N-terminal methionine from nascent proteins. The N-terminal methionine is often cleaved when the second residue in the primary sequence is small and uncharged (Met-Ala-, Cys, Gly, Pro, Ser, Thr, or Val). Requires deformylation of the N(alpha)-formylated initiator methionine before it can be hydrolyzed.</text>
</comment>
<feature type="domain" description="Peptidase M24" evidence="8">
    <location>
        <begin position="20"/>
        <end position="248"/>
    </location>
</feature>
<reference evidence="9 10" key="1">
    <citation type="submission" date="2018-03" db="EMBL/GenBank/DDBJ databases">
        <title>Genomic Encyclopedia of Archaeal and Bacterial Type Strains, Phase II (KMG-II): from individual species to whole genera.</title>
        <authorList>
            <person name="Goeker M."/>
        </authorList>
    </citation>
    <scope>NUCLEOTIDE SEQUENCE [LARGE SCALE GENOMIC DNA]</scope>
    <source>
        <strain evidence="9 10">DSM 45601</strain>
    </source>
</reference>
<feature type="binding site" evidence="6">
    <location>
        <position position="114"/>
    </location>
    <ligand>
        <name>a divalent metal cation</name>
        <dbReference type="ChEBI" id="CHEBI:60240"/>
        <label>2</label>
        <note>catalytic</note>
    </ligand>
</feature>
<dbReference type="InterPro" id="IPR036005">
    <property type="entry name" value="Creatinase/aminopeptidase-like"/>
</dbReference>
<dbReference type="GO" id="GO:0046872">
    <property type="term" value="F:metal ion binding"/>
    <property type="evidence" value="ECO:0007669"/>
    <property type="project" value="UniProtKB-UniRule"/>
</dbReference>
<dbReference type="InterPro" id="IPR002467">
    <property type="entry name" value="Pept_M24A_MAP1"/>
</dbReference>
<dbReference type="Gene3D" id="3.90.230.10">
    <property type="entry name" value="Creatinase/methionine aminopeptidase superfamily"/>
    <property type="match status" value="1"/>
</dbReference>
<keyword evidence="10" id="KW-1185">Reference proteome</keyword>
<sequence>MGLRKRTSRFQLKNEAQIRKMRAAGLVVADTLAKIAAAVAPGITTAELDAIAERNIRSSGAVPSFKGYHGFPGSICASVNEEIVHGIPSPDKVLREGDIISLDCGAIVGGWHGDAAVTVGVGEISDEDRRLLAVCEASLWHGIAAFRQGNRLGDIGHAVDGYIRSQGRYGNVEGYGGHGIGTEMHMDPFVANRGKRGDGPPLVSGMCLAIEPMVNLGTRHTEVLADHWTVVTQDGRRSAHFEHSVALTPDGPLVLTAADGGQAGLAALTGQVNAVASPARKGDGS</sequence>
<feature type="binding site" evidence="6">
    <location>
        <position position="178"/>
    </location>
    <ligand>
        <name>a divalent metal cation</name>
        <dbReference type="ChEBI" id="CHEBI:60240"/>
        <label>2</label>
        <note>catalytic</note>
    </ligand>
</feature>
<evidence type="ECO:0000256" key="4">
    <source>
        <dbReference type="ARBA" id="ARBA00022723"/>
    </source>
</evidence>
<dbReference type="GO" id="GO:0004239">
    <property type="term" value="F:initiator methionyl aminopeptidase activity"/>
    <property type="evidence" value="ECO:0007669"/>
    <property type="project" value="UniProtKB-UniRule"/>
</dbReference>